<dbReference type="OrthoDB" id="8371474at2"/>
<dbReference type="Proteomes" id="UP000565576">
    <property type="component" value="Unassembled WGS sequence"/>
</dbReference>
<reference evidence="2 5" key="2">
    <citation type="submission" date="2020-08" db="EMBL/GenBank/DDBJ databases">
        <title>Genomic Encyclopedia of Type Strains, Phase IV (KMG-V): Genome sequencing to study the core and pangenomes of soil and plant-associated prokaryotes.</title>
        <authorList>
            <person name="Whitman W."/>
        </authorList>
    </citation>
    <scope>NUCLEOTIDE SEQUENCE [LARGE SCALE GENOMIC DNA]</scope>
    <source>
        <strain evidence="2 5">SEMIA 4060</strain>
    </source>
</reference>
<dbReference type="GeneID" id="32530287"/>
<evidence type="ECO:0000313" key="5">
    <source>
        <dbReference type="Proteomes" id="UP000565576"/>
    </source>
</evidence>
<feature type="domain" description="NIF system FeS cluster assembly NifU N-terminal" evidence="1">
    <location>
        <begin position="27"/>
        <end position="101"/>
    </location>
</feature>
<reference evidence="3 4" key="1">
    <citation type="submission" date="2016-08" db="EMBL/GenBank/DDBJ databases">
        <authorList>
            <person name="Seilhamer J.J."/>
        </authorList>
    </citation>
    <scope>NUCLEOTIDE SEQUENCE [LARGE SCALE GENOMIC DNA]</scope>
    <source>
        <strain evidence="3 4">P1-7</strain>
    </source>
</reference>
<dbReference type="RefSeq" id="WP_004126062.1">
    <property type="nucleotide sequence ID" value="NZ_FMAF01000028.1"/>
</dbReference>
<dbReference type="EMBL" id="FMAF01000028">
    <property type="protein sequence ID" value="SCB48665.1"/>
    <property type="molecule type" value="Genomic_DNA"/>
</dbReference>
<gene>
    <name evidence="3" type="ORF">GA0061101_12854</name>
    <name evidence="2" type="ORF">GGD46_006416</name>
</gene>
<name>A0A1C3X8Y3_9HYPH</name>
<dbReference type="Pfam" id="PF01592">
    <property type="entry name" value="NifU_N"/>
    <property type="match status" value="1"/>
</dbReference>
<dbReference type="InterPro" id="IPR002871">
    <property type="entry name" value="NIF_FeS_clus_asmbl_NifU_N"/>
</dbReference>
<dbReference type="Proteomes" id="UP000199205">
    <property type="component" value="Unassembled WGS sequence"/>
</dbReference>
<evidence type="ECO:0000313" key="4">
    <source>
        <dbReference type="Proteomes" id="UP000199205"/>
    </source>
</evidence>
<dbReference type="AlphaFoldDB" id="A0A1C3X8Y3"/>
<dbReference type="SUPFAM" id="SSF82649">
    <property type="entry name" value="SufE/NifU"/>
    <property type="match status" value="1"/>
</dbReference>
<organism evidence="3 4">
    <name type="scientific">Rhizobium lusitanum</name>
    <dbReference type="NCBI Taxonomy" id="293958"/>
    <lineage>
        <taxon>Bacteria</taxon>
        <taxon>Pseudomonadati</taxon>
        <taxon>Pseudomonadota</taxon>
        <taxon>Alphaproteobacteria</taxon>
        <taxon>Hyphomicrobiales</taxon>
        <taxon>Rhizobiaceae</taxon>
        <taxon>Rhizobium/Agrobacterium group</taxon>
        <taxon>Rhizobium</taxon>
    </lineage>
</organism>
<dbReference type="GO" id="GO:0005506">
    <property type="term" value="F:iron ion binding"/>
    <property type="evidence" value="ECO:0007669"/>
    <property type="project" value="InterPro"/>
</dbReference>
<evidence type="ECO:0000313" key="3">
    <source>
        <dbReference type="EMBL" id="SCB48665.1"/>
    </source>
</evidence>
<proteinExistence type="predicted"/>
<dbReference type="GO" id="GO:0051536">
    <property type="term" value="F:iron-sulfur cluster binding"/>
    <property type="evidence" value="ECO:0007669"/>
    <property type="project" value="InterPro"/>
</dbReference>
<accession>A0A1C3X8Y3</accession>
<sequence length="213" mass="23901">MRKYRGKLKTSFCDHKGARILQTAKSENKVASGDAVELMMGFDRPTEAISAATLQSLRTRFAIACSSEFIEFIVGKSAYEAIRNINCDLTYVVDRPPSTSPSPFASCVAQSRAIRSHASQLSKKRLLRSLRRCSLKASLGQRRVCRQAQRKAAYSRSKKYLCNRRGFSAACRRGSRMLGARLNKVHRSLKLPDNVPAANSTNRTLRRLFLPEQ</sequence>
<dbReference type="GO" id="GO:0016226">
    <property type="term" value="P:iron-sulfur cluster assembly"/>
    <property type="evidence" value="ECO:0007669"/>
    <property type="project" value="InterPro"/>
</dbReference>
<protein>
    <submittedName>
        <fullName evidence="3">NifU-like protein</fullName>
    </submittedName>
</protein>
<dbReference type="EMBL" id="JACHBG010000031">
    <property type="protein sequence ID" value="MBB6489090.1"/>
    <property type="molecule type" value="Genomic_DNA"/>
</dbReference>
<evidence type="ECO:0000313" key="2">
    <source>
        <dbReference type="EMBL" id="MBB6489090.1"/>
    </source>
</evidence>
<evidence type="ECO:0000259" key="1">
    <source>
        <dbReference type="Pfam" id="PF01592"/>
    </source>
</evidence>